<organism evidence="3 4">
    <name type="scientific">Alistipes putredinis DSM 17216</name>
    <dbReference type="NCBI Taxonomy" id="445970"/>
    <lineage>
        <taxon>Bacteria</taxon>
        <taxon>Pseudomonadati</taxon>
        <taxon>Bacteroidota</taxon>
        <taxon>Bacteroidia</taxon>
        <taxon>Bacteroidales</taxon>
        <taxon>Rikenellaceae</taxon>
        <taxon>Alistipes</taxon>
    </lineage>
</organism>
<dbReference type="EMBL" id="ABFK02000020">
    <property type="protein sequence ID" value="EDS02808.1"/>
    <property type="molecule type" value="Genomic_DNA"/>
</dbReference>
<feature type="signal peptide" evidence="1">
    <location>
        <begin position="1"/>
        <end position="20"/>
    </location>
</feature>
<evidence type="ECO:0000313" key="4">
    <source>
        <dbReference type="Proteomes" id="UP000005819"/>
    </source>
</evidence>
<dbReference type="Pfam" id="PF03724">
    <property type="entry name" value="META"/>
    <property type="match status" value="1"/>
</dbReference>
<dbReference type="AlphaFoldDB" id="B0MYX2"/>
<reference evidence="3" key="2">
    <citation type="submission" date="2013-09" db="EMBL/GenBank/DDBJ databases">
        <title>Draft genome sequence of Alistipes putredinis (DSM 17216).</title>
        <authorList>
            <person name="Sudarsanam P."/>
            <person name="Ley R."/>
            <person name="Guruge J."/>
            <person name="Turnbaugh P.J."/>
            <person name="Mahowald M."/>
            <person name="Liep D."/>
            <person name="Gordon J."/>
        </authorList>
    </citation>
    <scope>NUCLEOTIDE SEQUENCE</scope>
    <source>
        <strain evidence="3">DSM 17216</strain>
    </source>
</reference>
<dbReference type="eggNOG" id="COG3187">
    <property type="taxonomic scope" value="Bacteria"/>
</dbReference>
<comment type="caution">
    <text evidence="3">The sequence shown here is derived from an EMBL/GenBank/DDBJ whole genome shotgun (WGS) entry which is preliminary data.</text>
</comment>
<dbReference type="RefSeq" id="WP_004328390.1">
    <property type="nucleotide sequence ID" value="NZ_DS499577.1"/>
</dbReference>
<evidence type="ECO:0000256" key="1">
    <source>
        <dbReference type="SAM" id="SignalP"/>
    </source>
</evidence>
<dbReference type="OrthoDB" id="880459at2"/>
<feature type="domain" description="DUF306" evidence="2">
    <location>
        <begin position="33"/>
        <end position="132"/>
    </location>
</feature>
<feature type="chain" id="PRO_5002752838" evidence="1">
    <location>
        <begin position="21"/>
        <end position="141"/>
    </location>
</feature>
<dbReference type="InterPro" id="IPR053147">
    <property type="entry name" value="Hsp_HslJ-like"/>
</dbReference>
<dbReference type="InterPro" id="IPR005184">
    <property type="entry name" value="DUF306_Meta_HslJ"/>
</dbReference>
<evidence type="ECO:0000313" key="3">
    <source>
        <dbReference type="EMBL" id="EDS02808.1"/>
    </source>
</evidence>
<dbReference type="PANTHER" id="PTHR35535">
    <property type="entry name" value="HEAT SHOCK PROTEIN HSLJ"/>
    <property type="match status" value="1"/>
</dbReference>
<accession>B0MYX2</accession>
<dbReference type="PANTHER" id="PTHR35535:SF1">
    <property type="entry name" value="HEAT SHOCK PROTEIN HSLJ"/>
    <property type="match status" value="1"/>
</dbReference>
<protein>
    <submittedName>
        <fullName evidence="3">META domain protein</fullName>
    </submittedName>
</protein>
<keyword evidence="1" id="KW-0732">Signal</keyword>
<name>B0MYX2_9BACT</name>
<proteinExistence type="predicted"/>
<reference evidence="3" key="1">
    <citation type="submission" date="2007-10" db="EMBL/GenBank/DDBJ databases">
        <authorList>
            <person name="Fulton L."/>
            <person name="Clifton S."/>
            <person name="Fulton B."/>
            <person name="Xu J."/>
            <person name="Minx P."/>
            <person name="Pepin K.H."/>
            <person name="Johnson M."/>
            <person name="Thiruvilangam P."/>
            <person name="Bhonagiri V."/>
            <person name="Nash W.E."/>
            <person name="Mardis E.R."/>
            <person name="Wilson R.K."/>
        </authorList>
    </citation>
    <scope>NUCLEOTIDE SEQUENCE [LARGE SCALE GENOMIC DNA]</scope>
    <source>
        <strain evidence="3">DSM 17216</strain>
    </source>
</reference>
<dbReference type="Proteomes" id="UP000005819">
    <property type="component" value="Unassembled WGS sequence"/>
</dbReference>
<keyword evidence="4" id="KW-1185">Reference proteome</keyword>
<dbReference type="PROSITE" id="PS51257">
    <property type="entry name" value="PROKAR_LIPOPROTEIN"/>
    <property type="match status" value="1"/>
</dbReference>
<evidence type="ECO:0000259" key="2">
    <source>
        <dbReference type="Pfam" id="PF03724"/>
    </source>
</evidence>
<dbReference type="Gene3D" id="2.40.128.270">
    <property type="match status" value="1"/>
</dbReference>
<sequence>MTRFMKLAALAALVMLVASCCPCRKHRKGDGKPFVGTEWQLVQLNGRAVPVEGDLFTVVFGEDGRLSGLGACNRFMGSYQTTETGGLTVGQNMASTRMFCPDLDREQAFGDVLSGATHYEVDGDMLMLLTDGELRAVLQAR</sequence>
<gene>
    <name evidence="3" type="ORF">ALIPUT_02341</name>
</gene>
<dbReference type="HOGENOM" id="CLU_075808_5_3_10"/>
<dbReference type="InterPro" id="IPR038670">
    <property type="entry name" value="HslJ-like_sf"/>
</dbReference>
<dbReference type="GeneID" id="73802779"/>